<proteinExistence type="predicted"/>
<dbReference type="EMBL" id="LT978514">
    <property type="protein sequence ID" value="SPC21258.1"/>
    <property type="molecule type" value="Genomic_DNA"/>
</dbReference>
<accession>A0A375GMF5</accession>
<dbReference type="AlphaFoldDB" id="A0A375GMF5"/>
<sequence length="90" mass="8592">MSAQAQPGSACGGGQSRCVIKPGCAALWILPGAAAGPATAPAPSGVAGALRGTVLPLAAAGDGGTAESVSGFPVGRMDASFYRPRPAPMV</sequence>
<gene>
    <name evidence="1" type="ORF">CBM2594_B10362</name>
</gene>
<reference evidence="1 2" key="1">
    <citation type="submission" date="2018-01" db="EMBL/GenBank/DDBJ databases">
        <authorList>
            <person name="Clerissi C."/>
        </authorList>
    </citation>
    <scope>NUCLEOTIDE SEQUENCE [LARGE SCALE GENOMIC DNA]</scope>
    <source>
        <strain evidence="1">Cupriavidus taiwanensis STM 6021</strain>
    </source>
</reference>
<dbReference type="Proteomes" id="UP000257139">
    <property type="component" value="Chromosome CBM2594_b"/>
</dbReference>
<dbReference type="RefSeq" id="WP_232347925.1">
    <property type="nucleotide sequence ID" value="NZ_LT976872.1"/>
</dbReference>
<name>A0A375GMF5_9BURK</name>
<evidence type="ECO:0000313" key="2">
    <source>
        <dbReference type="Proteomes" id="UP000257139"/>
    </source>
</evidence>
<evidence type="ECO:0000313" key="1">
    <source>
        <dbReference type="EMBL" id="SPC21258.1"/>
    </source>
</evidence>
<protein>
    <submittedName>
        <fullName evidence="1">Uncharacterized protein</fullName>
    </submittedName>
</protein>
<organism evidence="1 2">
    <name type="scientific">Cupriavidus taiwanensis</name>
    <dbReference type="NCBI Taxonomy" id="164546"/>
    <lineage>
        <taxon>Bacteria</taxon>
        <taxon>Pseudomonadati</taxon>
        <taxon>Pseudomonadota</taxon>
        <taxon>Betaproteobacteria</taxon>
        <taxon>Burkholderiales</taxon>
        <taxon>Burkholderiaceae</taxon>
        <taxon>Cupriavidus</taxon>
    </lineage>
</organism>